<dbReference type="AlphaFoldDB" id="A0A2G9SA52"/>
<feature type="zinc finger region" description="TAZ-type" evidence="12">
    <location>
        <begin position="1"/>
        <end position="28"/>
    </location>
</feature>
<feature type="region of interest" description="Disordered" evidence="13">
    <location>
        <begin position="344"/>
        <end position="419"/>
    </location>
</feature>
<evidence type="ECO:0000259" key="14">
    <source>
        <dbReference type="PROSITE" id="PS50134"/>
    </source>
</evidence>
<feature type="compositionally biased region" description="Low complexity" evidence="13">
    <location>
        <begin position="475"/>
        <end position="490"/>
    </location>
</feature>
<comment type="catalytic activity">
    <reaction evidence="11">
        <text>L-lysyl-[protein] + acetyl-CoA = N(6)-acetyl-L-lysyl-[protein] + CoA + H(+)</text>
        <dbReference type="Rhea" id="RHEA:45948"/>
        <dbReference type="Rhea" id="RHEA-COMP:9752"/>
        <dbReference type="Rhea" id="RHEA-COMP:10731"/>
        <dbReference type="ChEBI" id="CHEBI:15378"/>
        <dbReference type="ChEBI" id="CHEBI:29969"/>
        <dbReference type="ChEBI" id="CHEBI:57287"/>
        <dbReference type="ChEBI" id="CHEBI:57288"/>
        <dbReference type="ChEBI" id="CHEBI:61930"/>
        <dbReference type="EC" id="2.3.1.48"/>
    </reaction>
</comment>
<dbReference type="SUPFAM" id="SSF57933">
    <property type="entry name" value="TAZ domain"/>
    <property type="match status" value="1"/>
</dbReference>
<feature type="region of interest" description="Disordered" evidence="13">
    <location>
        <begin position="432"/>
        <end position="503"/>
    </location>
</feature>
<evidence type="ECO:0000256" key="10">
    <source>
        <dbReference type="ARBA" id="ARBA00023242"/>
    </source>
</evidence>
<keyword evidence="3" id="KW-0808">Transferase</keyword>
<feature type="compositionally biased region" description="Polar residues" evidence="13">
    <location>
        <begin position="459"/>
        <end position="474"/>
    </location>
</feature>
<evidence type="ECO:0000259" key="15">
    <source>
        <dbReference type="PROSITE" id="PS50952"/>
    </source>
</evidence>
<name>A0A2G9SA52_AQUCT</name>
<evidence type="ECO:0000256" key="8">
    <source>
        <dbReference type="ARBA" id="ARBA00023015"/>
    </source>
</evidence>
<feature type="domain" description="KIX" evidence="15">
    <location>
        <begin position="132"/>
        <end position="211"/>
    </location>
</feature>
<feature type="compositionally biased region" description="Low complexity" evidence="13">
    <location>
        <begin position="397"/>
        <end position="416"/>
    </location>
</feature>
<evidence type="ECO:0000256" key="9">
    <source>
        <dbReference type="ARBA" id="ARBA00023163"/>
    </source>
</evidence>
<dbReference type="PANTHER" id="PTHR13808">
    <property type="entry name" value="CBP/P300-RELATED"/>
    <property type="match status" value="1"/>
</dbReference>
<dbReference type="InterPro" id="IPR036529">
    <property type="entry name" value="KIX_dom_sf"/>
</dbReference>
<evidence type="ECO:0000256" key="7">
    <source>
        <dbReference type="ARBA" id="ARBA00022853"/>
    </source>
</evidence>
<comment type="subcellular location">
    <subcellularLocation>
        <location evidence="1">Nucleus</location>
    </subcellularLocation>
</comment>
<dbReference type="GO" id="GO:0003713">
    <property type="term" value="F:transcription coactivator activity"/>
    <property type="evidence" value="ECO:0007669"/>
    <property type="project" value="TreeGrafter"/>
</dbReference>
<evidence type="ECO:0000256" key="3">
    <source>
        <dbReference type="ARBA" id="ARBA00022679"/>
    </source>
</evidence>
<organism evidence="16">
    <name type="scientific">Aquarana catesbeiana</name>
    <name type="common">American bullfrog</name>
    <name type="synonym">Rana catesbeiana</name>
    <dbReference type="NCBI Taxonomy" id="8400"/>
    <lineage>
        <taxon>Eukaryota</taxon>
        <taxon>Metazoa</taxon>
        <taxon>Chordata</taxon>
        <taxon>Craniata</taxon>
        <taxon>Vertebrata</taxon>
        <taxon>Euteleostomi</taxon>
        <taxon>Amphibia</taxon>
        <taxon>Batrachia</taxon>
        <taxon>Anura</taxon>
        <taxon>Neobatrachia</taxon>
        <taxon>Ranoidea</taxon>
        <taxon>Ranidae</taxon>
        <taxon>Aquarana</taxon>
    </lineage>
</organism>
<dbReference type="GO" id="GO:0000123">
    <property type="term" value="C:histone acetyltransferase complex"/>
    <property type="evidence" value="ECO:0007669"/>
    <property type="project" value="TreeGrafter"/>
</dbReference>
<dbReference type="Pfam" id="PF02172">
    <property type="entry name" value="KIX"/>
    <property type="match status" value="1"/>
</dbReference>
<feature type="compositionally biased region" description="Polar residues" evidence="13">
    <location>
        <begin position="289"/>
        <end position="308"/>
    </location>
</feature>
<dbReference type="PANTHER" id="PTHR13808:SF1">
    <property type="entry name" value="HISTONE ACETYLTRANSFERASE"/>
    <property type="match status" value="1"/>
</dbReference>
<dbReference type="InterPro" id="IPR035898">
    <property type="entry name" value="TAZ_dom_sf"/>
</dbReference>
<sequence length="521" mass="55679">VAHCASSRQIISHWKNCTRHDCPVCLPLKNAGDKRNQQSLFGSPPLPVGATGTVSTAGNVNQQSTPSINSNSQIDPSSIERAYAALGLPYQGNQMQSQSHTQAKGPHPGQSTQSVRSMNSLNVNSMDVNGGIDVQSSNLLPDSVLHLGINSQNVQAIFPTPDPAALKDRRMENLVAYARKVEGDMYESANSRAEYYHLLAEKIYKIQKELEEKRRNRMQKQLVPSASGMSSTPVNFGLSVAPTQSVVSTNGPVPDQNILRSAVQNQMINTMPSQQGMSQFGQSGMPLQSMIQRQQAPISQQTGQSAPMNQLGFPQSACASQVPQNRFVSPNQFQVSSSVLNTVGLNSSGMPMPQSVSQNPPAQGQNSPRSVSSPVVPQESVENPHESRVQTPVHHNLSPAPSRTPSRTPTPQLTSPGMATSHALIPTEHVSTAASLKQIQSNESPSPPQVTPPLAGASSVEQSFTASPQQLTQAPLSRPPSQSSLSTPVSTPAPPPPLPPPKHLHSSPLVSIFCIFSYLSI</sequence>
<evidence type="ECO:0000256" key="5">
    <source>
        <dbReference type="ARBA" id="ARBA00022771"/>
    </source>
</evidence>
<feature type="non-terminal residue" evidence="16">
    <location>
        <position position="1"/>
    </location>
</feature>
<dbReference type="EC" id="2.3.1.48" evidence="2"/>
<dbReference type="GO" id="GO:0031490">
    <property type="term" value="F:chromatin DNA binding"/>
    <property type="evidence" value="ECO:0007669"/>
    <property type="project" value="TreeGrafter"/>
</dbReference>
<evidence type="ECO:0000256" key="11">
    <source>
        <dbReference type="ARBA" id="ARBA00048017"/>
    </source>
</evidence>
<keyword evidence="8" id="KW-0805">Transcription regulation</keyword>
<evidence type="ECO:0000256" key="13">
    <source>
        <dbReference type="SAM" id="MobiDB-lite"/>
    </source>
</evidence>
<reference evidence="16" key="1">
    <citation type="submission" date="2017-08" db="EMBL/GenBank/DDBJ databases">
        <title>Assembly of the North American Bullfrog Genome.</title>
        <authorList>
            <person name="Warren R.L."/>
            <person name="Vandervalk B.P."/>
            <person name="Kucuk E."/>
            <person name="Birol I."/>
            <person name="Helbing C."/>
            <person name="Pandoh P."/>
            <person name="Behsaz B."/>
            <person name="Mohamadi H."/>
            <person name="Chu J."/>
            <person name="Jackman S."/>
            <person name="Hammond S.A."/>
            <person name="Veldhoen N."/>
            <person name="Kirk H."/>
            <person name="Zhao Y."/>
            <person name="Coope R."/>
            <person name="Pleasance S."/>
            <person name="Moore R."/>
            <person name="Holt R."/>
        </authorList>
    </citation>
    <scope>NUCLEOTIDE SEQUENCE</scope>
    <source>
        <strain evidence="16">Bruno</strain>
        <tissue evidence="16">Liver</tissue>
    </source>
</reference>
<keyword evidence="9" id="KW-0804">Transcription</keyword>
<protein>
    <recommendedName>
        <fullName evidence="2">histone acetyltransferase</fullName>
        <ecNumber evidence="2">2.3.1.48</ecNumber>
    </recommendedName>
</protein>
<dbReference type="EMBL" id="KV925375">
    <property type="protein sequence ID" value="PIO36333.1"/>
    <property type="molecule type" value="Genomic_DNA"/>
</dbReference>
<dbReference type="SUPFAM" id="SSF47040">
    <property type="entry name" value="Kix domain of CBP (creb binding protein)"/>
    <property type="match status" value="1"/>
</dbReference>
<feature type="compositionally biased region" description="Polar residues" evidence="13">
    <location>
        <begin position="93"/>
        <end position="102"/>
    </location>
</feature>
<dbReference type="GO" id="GO:0045944">
    <property type="term" value="P:positive regulation of transcription by RNA polymerase II"/>
    <property type="evidence" value="ECO:0007669"/>
    <property type="project" value="TreeGrafter"/>
</dbReference>
<dbReference type="GO" id="GO:0005667">
    <property type="term" value="C:transcription regulator complex"/>
    <property type="evidence" value="ECO:0007669"/>
    <property type="project" value="TreeGrafter"/>
</dbReference>
<feature type="region of interest" description="Disordered" evidence="13">
    <location>
        <begin position="93"/>
        <end position="115"/>
    </location>
</feature>
<accession>A0A2G9SA52</accession>
<evidence type="ECO:0000313" key="16">
    <source>
        <dbReference type="EMBL" id="PIO36333.1"/>
    </source>
</evidence>
<keyword evidence="5 12" id="KW-0863">Zinc-finger</keyword>
<keyword evidence="4 12" id="KW-0479">Metal-binding</keyword>
<feature type="region of interest" description="Disordered" evidence="13">
    <location>
        <begin position="289"/>
        <end position="312"/>
    </location>
</feature>
<dbReference type="PROSITE" id="PS50952">
    <property type="entry name" value="KIX"/>
    <property type="match status" value="1"/>
</dbReference>
<dbReference type="PROSITE" id="PS50134">
    <property type="entry name" value="ZF_TAZ"/>
    <property type="match status" value="1"/>
</dbReference>
<evidence type="ECO:0000256" key="6">
    <source>
        <dbReference type="ARBA" id="ARBA00022833"/>
    </source>
</evidence>
<evidence type="ECO:0000256" key="4">
    <source>
        <dbReference type="ARBA" id="ARBA00022723"/>
    </source>
</evidence>
<dbReference type="InterPro" id="IPR013178">
    <property type="entry name" value="Histone_AcTrfase_Rtt109/CBP"/>
</dbReference>
<proteinExistence type="predicted"/>
<feature type="region of interest" description="Disordered" evidence="13">
    <location>
        <begin position="52"/>
        <end position="75"/>
    </location>
</feature>
<feature type="compositionally biased region" description="Polar residues" evidence="13">
    <location>
        <begin position="432"/>
        <end position="444"/>
    </location>
</feature>
<dbReference type="Gene3D" id="1.20.1020.10">
    <property type="entry name" value="TAZ domain"/>
    <property type="match status" value="1"/>
</dbReference>
<evidence type="ECO:0000256" key="12">
    <source>
        <dbReference type="PROSITE-ProRule" id="PRU00203"/>
    </source>
</evidence>
<dbReference type="GO" id="GO:0004402">
    <property type="term" value="F:histone acetyltransferase activity"/>
    <property type="evidence" value="ECO:0007669"/>
    <property type="project" value="InterPro"/>
</dbReference>
<dbReference type="OrthoDB" id="899at2759"/>
<keyword evidence="7" id="KW-0156">Chromatin regulator</keyword>
<dbReference type="Gene3D" id="1.10.246.20">
    <property type="entry name" value="Coactivator CBP, KIX domain"/>
    <property type="match status" value="1"/>
</dbReference>
<feature type="domain" description="TAZ-type" evidence="14">
    <location>
        <begin position="1"/>
        <end position="28"/>
    </location>
</feature>
<keyword evidence="10" id="KW-0539">Nucleus</keyword>
<keyword evidence="6 12" id="KW-0862">Zinc</keyword>
<feature type="compositionally biased region" description="Low complexity" evidence="13">
    <location>
        <begin position="365"/>
        <end position="381"/>
    </location>
</feature>
<feature type="compositionally biased region" description="Pro residues" evidence="13">
    <location>
        <begin position="491"/>
        <end position="501"/>
    </location>
</feature>
<dbReference type="GO" id="GO:0008270">
    <property type="term" value="F:zinc ion binding"/>
    <property type="evidence" value="ECO:0007669"/>
    <property type="project" value="UniProtKB-KW"/>
</dbReference>
<dbReference type="InterPro" id="IPR003101">
    <property type="entry name" value="KIX_dom"/>
</dbReference>
<gene>
    <name evidence="16" type="ORF">AB205_0066460</name>
</gene>
<evidence type="ECO:0000256" key="2">
    <source>
        <dbReference type="ARBA" id="ARBA00013184"/>
    </source>
</evidence>
<feature type="compositionally biased region" description="Polar residues" evidence="13">
    <location>
        <begin position="344"/>
        <end position="364"/>
    </location>
</feature>
<evidence type="ECO:0000256" key="1">
    <source>
        <dbReference type="ARBA" id="ARBA00004123"/>
    </source>
</evidence>
<dbReference type="GO" id="GO:0005654">
    <property type="term" value="C:nucleoplasm"/>
    <property type="evidence" value="ECO:0007669"/>
    <property type="project" value="UniProtKB-ARBA"/>
</dbReference>
<dbReference type="InterPro" id="IPR000197">
    <property type="entry name" value="Znf_TAZ"/>
</dbReference>